<protein>
    <recommendedName>
        <fullName evidence="4">Flagellin</fullName>
    </recommendedName>
</protein>
<dbReference type="Pfam" id="PF00669">
    <property type="entry name" value="Flagellin_N"/>
    <property type="match status" value="1"/>
</dbReference>
<comment type="subcellular location">
    <subcellularLocation>
        <location evidence="4">Secreted</location>
    </subcellularLocation>
    <subcellularLocation>
        <location evidence="4">Bacterial flagellum</location>
    </subcellularLocation>
</comment>
<dbReference type="PANTHER" id="PTHR42792">
    <property type="entry name" value="FLAGELLIN"/>
    <property type="match status" value="1"/>
</dbReference>
<dbReference type="Gene3D" id="2.170.280.10">
    <property type="entry name" value="f41 fragment of flagellin, middle domain"/>
    <property type="match status" value="1"/>
</dbReference>
<dbReference type="InterPro" id="IPR001492">
    <property type="entry name" value="Flagellin"/>
</dbReference>
<dbReference type="Gene3D" id="6.10.280.190">
    <property type="match status" value="1"/>
</dbReference>
<keyword evidence="7" id="KW-0969">Cilium</keyword>
<proteinExistence type="inferred from homology"/>
<dbReference type="InterPro" id="IPR001029">
    <property type="entry name" value="Flagellin_N"/>
</dbReference>
<reference evidence="7 8" key="1">
    <citation type="submission" date="2018-08" db="EMBL/GenBank/DDBJ databases">
        <authorList>
            <person name="Khan S.A."/>
        </authorList>
    </citation>
    <scope>NUCLEOTIDE SEQUENCE [LARGE SCALE GENOMIC DNA]</scope>
    <source>
        <strain evidence="7 8">GTF-13</strain>
    </source>
</reference>
<comment type="caution">
    <text evidence="7">The sequence shown here is derived from an EMBL/GenBank/DDBJ whole genome shotgun (WGS) entry which is preliminary data.</text>
</comment>
<dbReference type="PRINTS" id="PR00207">
    <property type="entry name" value="FLAGELLIN"/>
</dbReference>
<dbReference type="PANTHER" id="PTHR42792:SF2">
    <property type="entry name" value="FLAGELLIN"/>
    <property type="match status" value="1"/>
</dbReference>
<keyword evidence="2 4" id="KW-0964">Secreted</keyword>
<name>A0A3P3VQE5_9GAMM</name>
<keyword evidence="7" id="KW-0282">Flagellum</keyword>
<accession>A0A3P3VQE5</accession>
<comment type="function">
    <text evidence="4">Flagellin is the subunit protein which polymerizes to form the filaments of bacterial flagella.</text>
</comment>
<dbReference type="GO" id="GO:0005198">
    <property type="term" value="F:structural molecule activity"/>
    <property type="evidence" value="ECO:0007669"/>
    <property type="project" value="UniProtKB-UniRule"/>
</dbReference>
<evidence type="ECO:0000259" key="6">
    <source>
        <dbReference type="Pfam" id="PF00700"/>
    </source>
</evidence>
<dbReference type="GO" id="GO:0009288">
    <property type="term" value="C:bacterial-type flagellum"/>
    <property type="evidence" value="ECO:0007669"/>
    <property type="project" value="UniProtKB-SubCell"/>
</dbReference>
<dbReference type="Gene3D" id="6.10.10.10">
    <property type="entry name" value="Flagellar export chaperone, C-terminal domain"/>
    <property type="match status" value="1"/>
</dbReference>
<feature type="domain" description="Flagellin C-terminal" evidence="6">
    <location>
        <begin position="410"/>
        <end position="494"/>
    </location>
</feature>
<evidence type="ECO:0000256" key="1">
    <source>
        <dbReference type="ARBA" id="ARBA00005709"/>
    </source>
</evidence>
<dbReference type="AlphaFoldDB" id="A0A3P3VQE5"/>
<comment type="similarity">
    <text evidence="1 4">Belongs to the bacterial flagellin family.</text>
</comment>
<dbReference type="GO" id="GO:0005576">
    <property type="term" value="C:extracellular region"/>
    <property type="evidence" value="ECO:0007669"/>
    <property type="project" value="UniProtKB-SubCell"/>
</dbReference>
<dbReference type="Gene3D" id="1.20.1330.10">
    <property type="entry name" value="f41 fragment of flagellin, N-terminal domain"/>
    <property type="match status" value="1"/>
</dbReference>
<keyword evidence="3 4" id="KW-0975">Bacterial flagellum</keyword>
<evidence type="ECO:0000313" key="7">
    <source>
        <dbReference type="EMBL" id="RRJ85002.1"/>
    </source>
</evidence>
<evidence type="ECO:0000313" key="8">
    <source>
        <dbReference type="Proteomes" id="UP000280792"/>
    </source>
</evidence>
<feature type="domain" description="Flagellin N-terminal" evidence="5">
    <location>
        <begin position="5"/>
        <end position="141"/>
    </location>
</feature>
<sequence length="495" mass="50291">MALTVQTNVASLNTQRNLNNSSSALDTSMQRLSTGFRINSAKDDAAGLQISNRLTSQINGLNVAVRNANDGISLSQTAEGALSQSTDILQRMRDLALQSANGSNGATERQALNSEVSQLQSELNRISDTTSFGGLKLLDGSFGTKQFQVGANANETIGVAINSARATDIGANRLDVGYAATSQYGVVAAANAANVANATTGGTLTITGTNGSANATIAALGSAADYAAAVNAETGSTGVSADARTAVRLESLSAAGSYTFTLNGASIAAIISDATDLRDIATAINAQSGSTGVSATLVNNNASIELVSEAGDDIVIDDFVEATNNGATIAVQGLDYSGEDTLQGAVTLTETATGNTRAIGNVRFESSASFQLTGNVNTLLDGANTAATSALTSVDTIDISTQQGAQDAIGVLDAAIAGIDANRADLGAVQNRFEFTISNLQNISENSAAARSRIKDTDYAAETSELAKNQVLQQAGTSILAQANQLPQAVLSLLG</sequence>
<reference evidence="7 8" key="2">
    <citation type="submission" date="2018-12" db="EMBL/GenBank/DDBJ databases">
        <title>Simiduia agarivorans gen. nov., sp. nov., a marine, agarolytic bacterium isolated from shallow coastal water from Keelung, Taiwan.</title>
        <authorList>
            <person name="Shieh W.Y."/>
        </authorList>
    </citation>
    <scope>NUCLEOTIDE SEQUENCE [LARGE SCALE GENOMIC DNA]</scope>
    <source>
        <strain evidence="7 8">GTF-13</strain>
    </source>
</reference>
<dbReference type="InterPro" id="IPR046358">
    <property type="entry name" value="Flagellin_C"/>
</dbReference>
<dbReference type="InterPro" id="IPR042187">
    <property type="entry name" value="Flagellin_C_sub2"/>
</dbReference>
<gene>
    <name evidence="7" type="ORF">D0544_07965</name>
</gene>
<evidence type="ECO:0000256" key="4">
    <source>
        <dbReference type="RuleBase" id="RU362073"/>
    </source>
</evidence>
<organism evidence="7 8">
    <name type="scientific">Aestuariirhabdus litorea</name>
    <dbReference type="NCBI Taxonomy" id="2528527"/>
    <lineage>
        <taxon>Bacteria</taxon>
        <taxon>Pseudomonadati</taxon>
        <taxon>Pseudomonadota</taxon>
        <taxon>Gammaproteobacteria</taxon>
        <taxon>Oceanospirillales</taxon>
        <taxon>Aestuariirhabdaceae</taxon>
        <taxon>Aestuariirhabdus</taxon>
    </lineage>
</organism>
<dbReference type="Pfam" id="PF07196">
    <property type="entry name" value="Flagellin_IN"/>
    <property type="match status" value="1"/>
</dbReference>
<dbReference type="SUPFAM" id="SSF64518">
    <property type="entry name" value="Phase 1 flagellin"/>
    <property type="match status" value="1"/>
</dbReference>
<keyword evidence="7" id="KW-0966">Cell projection</keyword>
<dbReference type="Gene3D" id="2.30.220.10">
    <property type="entry name" value="f41 fragment of flagellin, C-terminal domain"/>
    <property type="match status" value="1"/>
</dbReference>
<keyword evidence="8" id="KW-1185">Reference proteome</keyword>
<evidence type="ECO:0000256" key="3">
    <source>
        <dbReference type="ARBA" id="ARBA00023143"/>
    </source>
</evidence>
<dbReference type="InterPro" id="IPR010810">
    <property type="entry name" value="Flagellin_hook_IN_motif"/>
</dbReference>
<evidence type="ECO:0000256" key="2">
    <source>
        <dbReference type="ARBA" id="ARBA00022525"/>
    </source>
</evidence>
<dbReference type="EMBL" id="QWEZ01000001">
    <property type="protein sequence ID" value="RRJ85002.1"/>
    <property type="molecule type" value="Genomic_DNA"/>
</dbReference>
<dbReference type="RefSeq" id="WP_125015432.1">
    <property type="nucleotide sequence ID" value="NZ_QWEZ01000001.1"/>
</dbReference>
<dbReference type="Pfam" id="PF00700">
    <property type="entry name" value="Flagellin_C"/>
    <property type="match status" value="1"/>
</dbReference>
<evidence type="ECO:0000259" key="5">
    <source>
        <dbReference type="Pfam" id="PF00669"/>
    </source>
</evidence>
<dbReference type="Proteomes" id="UP000280792">
    <property type="component" value="Unassembled WGS sequence"/>
</dbReference>